<evidence type="ECO:0000313" key="6">
    <source>
        <dbReference type="EMBL" id="EDY33370.1"/>
    </source>
</evidence>
<feature type="transmembrane region" description="Helical" evidence="5">
    <location>
        <begin position="166"/>
        <end position="184"/>
    </location>
</feature>
<evidence type="ECO:0000313" key="7">
    <source>
        <dbReference type="Proteomes" id="UP000003254"/>
    </source>
</evidence>
<comment type="subcellular location">
    <subcellularLocation>
        <location evidence="1">Membrane</location>
        <topology evidence="1">Multi-pass membrane protein</topology>
    </subcellularLocation>
</comment>
<evidence type="ECO:0000256" key="2">
    <source>
        <dbReference type="ARBA" id="ARBA00022692"/>
    </source>
</evidence>
<feature type="transmembrane region" description="Helical" evidence="5">
    <location>
        <begin position="67"/>
        <end position="87"/>
    </location>
</feature>
<sequence length="319" mass="34997">MILKRANAWIEKWIAFVTPTCLLLGVLFPEIAGRGVAYVPVVFAFMTFTGALKSSFKDIGAVLRKPLPLLLILAVLHVVMPCAAWSVGEMFFAGNRELITGMVLEFSVPAAVVGMMWVSIYKGDSSITLSLLVIDTVLAPLIIPLTLKILVGARVKMNPEEMMKDLVFMIALPALLAMCLNQFSCGKVKEKWPGKLAFWSKLCLIYCVICNSSKVAPYVRHMNLQRVFVAVCIMILAAAGYAIGWGISVLLKQDEKTRISMIYGSGMRNISAGAVIAAAYFPGEVMFPVMIGTLFQQVLAACYGSLIKRLRNREKGCKK</sequence>
<reference evidence="6 7" key="1">
    <citation type="submission" date="2008-08" db="EMBL/GenBank/DDBJ databases">
        <title>Draft genome sequence of Ruminococcus lactaris ATCC 29176.</title>
        <authorList>
            <person name="Sudarsanam P."/>
            <person name="Ley R."/>
            <person name="Guruge J."/>
            <person name="Turnbaugh P.J."/>
            <person name="Mahowald M."/>
            <person name="Liep D."/>
            <person name="Gordon J."/>
        </authorList>
    </citation>
    <scope>NUCLEOTIDE SEQUENCE [LARGE SCALE GENOMIC DNA]</scope>
    <source>
        <strain evidence="6 7">ATCC 29176</strain>
    </source>
</reference>
<dbReference type="Pfam" id="PF01758">
    <property type="entry name" value="SBF"/>
    <property type="match status" value="1"/>
</dbReference>
<evidence type="ECO:0000256" key="3">
    <source>
        <dbReference type="ARBA" id="ARBA00022989"/>
    </source>
</evidence>
<organism evidence="6 7">
    <name type="scientific">[Ruminococcus] lactaris ATCC 29176</name>
    <dbReference type="NCBI Taxonomy" id="471875"/>
    <lineage>
        <taxon>Bacteria</taxon>
        <taxon>Bacillati</taxon>
        <taxon>Bacillota</taxon>
        <taxon>Clostridia</taxon>
        <taxon>Lachnospirales</taxon>
        <taxon>Lachnospiraceae</taxon>
        <taxon>Mediterraneibacter</taxon>
    </lineage>
</organism>
<dbReference type="PANTHER" id="PTHR10361:SF28">
    <property type="entry name" value="P3 PROTEIN-RELATED"/>
    <property type="match status" value="1"/>
</dbReference>
<dbReference type="InterPro" id="IPR038770">
    <property type="entry name" value="Na+/solute_symporter_sf"/>
</dbReference>
<dbReference type="RefSeq" id="WP_005610589.1">
    <property type="nucleotide sequence ID" value="NZ_CP102292.1"/>
</dbReference>
<dbReference type="PANTHER" id="PTHR10361">
    <property type="entry name" value="SODIUM-BILE ACID COTRANSPORTER"/>
    <property type="match status" value="1"/>
</dbReference>
<comment type="caution">
    <text evidence="6">The sequence shown here is derived from an EMBL/GenBank/DDBJ whole genome shotgun (WGS) entry which is preliminary data.</text>
</comment>
<reference evidence="6 7" key="2">
    <citation type="submission" date="2008-08" db="EMBL/GenBank/DDBJ databases">
        <authorList>
            <person name="Fulton L."/>
            <person name="Clifton S."/>
            <person name="Fulton B."/>
            <person name="Xu J."/>
            <person name="Minx P."/>
            <person name="Pepin K.H."/>
            <person name="Johnson M."/>
            <person name="Bhonagiri V."/>
            <person name="Nash W.E."/>
            <person name="Mardis E.R."/>
            <person name="Wilson R.K."/>
        </authorList>
    </citation>
    <scope>NUCLEOTIDE SEQUENCE [LARGE SCALE GENOMIC DNA]</scope>
    <source>
        <strain evidence="6 7">ATCC 29176</strain>
    </source>
</reference>
<evidence type="ECO:0000256" key="4">
    <source>
        <dbReference type="ARBA" id="ARBA00023136"/>
    </source>
</evidence>
<dbReference type="InterPro" id="IPR002657">
    <property type="entry name" value="BilAc:Na_symport/Acr3"/>
</dbReference>
<dbReference type="eggNOG" id="COG0385">
    <property type="taxonomic scope" value="Bacteria"/>
</dbReference>
<gene>
    <name evidence="6" type="ORF">RUMLAC_00870</name>
</gene>
<evidence type="ECO:0000256" key="5">
    <source>
        <dbReference type="SAM" id="Phobius"/>
    </source>
</evidence>
<protein>
    <submittedName>
        <fullName evidence="6">Sodium bile acid symporter family protein</fullName>
    </submittedName>
</protein>
<dbReference type="GeneID" id="77333617"/>
<dbReference type="HOGENOM" id="CLU_071795_0_0_9"/>
<feature type="transmembrane region" description="Helical" evidence="5">
    <location>
        <begin position="35"/>
        <end position="55"/>
    </location>
</feature>
<feature type="transmembrane region" description="Helical" evidence="5">
    <location>
        <begin position="227"/>
        <end position="250"/>
    </location>
</feature>
<feature type="transmembrane region" description="Helical" evidence="5">
    <location>
        <begin position="12"/>
        <end position="29"/>
    </location>
</feature>
<dbReference type="Gene3D" id="1.20.1530.20">
    <property type="match status" value="1"/>
</dbReference>
<evidence type="ECO:0000256" key="1">
    <source>
        <dbReference type="ARBA" id="ARBA00004141"/>
    </source>
</evidence>
<keyword evidence="2 5" id="KW-0812">Transmembrane</keyword>
<keyword evidence="7" id="KW-1185">Reference proteome</keyword>
<keyword evidence="4 5" id="KW-0472">Membrane</keyword>
<feature type="transmembrane region" description="Helical" evidence="5">
    <location>
        <begin position="287"/>
        <end position="306"/>
    </location>
</feature>
<dbReference type="AlphaFoldDB" id="B5CN24"/>
<feature type="transmembrane region" description="Helical" evidence="5">
    <location>
        <begin position="127"/>
        <end position="146"/>
    </location>
</feature>
<feature type="transmembrane region" description="Helical" evidence="5">
    <location>
        <begin position="99"/>
        <end position="120"/>
    </location>
</feature>
<dbReference type="GO" id="GO:0016020">
    <property type="term" value="C:membrane"/>
    <property type="evidence" value="ECO:0007669"/>
    <property type="project" value="UniProtKB-SubCell"/>
</dbReference>
<dbReference type="Proteomes" id="UP000003254">
    <property type="component" value="Unassembled WGS sequence"/>
</dbReference>
<accession>B5CN24</accession>
<dbReference type="InterPro" id="IPR004710">
    <property type="entry name" value="Bilac:Na_transpt"/>
</dbReference>
<keyword evidence="3 5" id="KW-1133">Transmembrane helix</keyword>
<dbReference type="EMBL" id="ABOU02000027">
    <property type="protein sequence ID" value="EDY33370.1"/>
    <property type="molecule type" value="Genomic_DNA"/>
</dbReference>
<name>B5CN24_9FIRM</name>
<proteinExistence type="predicted"/>